<dbReference type="InterPro" id="IPR059026">
    <property type="entry name" value="LpqB_N"/>
</dbReference>
<feature type="domain" description="GerMN" evidence="1">
    <location>
        <begin position="209"/>
        <end position="299"/>
    </location>
</feature>
<dbReference type="InterPro" id="IPR019606">
    <property type="entry name" value="GerMN"/>
</dbReference>
<organism evidence="2 3">
    <name type="scientific">Nocardioides fonticola</name>
    <dbReference type="NCBI Taxonomy" id="450363"/>
    <lineage>
        <taxon>Bacteria</taxon>
        <taxon>Bacillati</taxon>
        <taxon>Actinomycetota</taxon>
        <taxon>Actinomycetes</taxon>
        <taxon>Propionibacteriales</taxon>
        <taxon>Nocardioidaceae</taxon>
        <taxon>Nocardioides</taxon>
    </lineage>
</organism>
<protein>
    <submittedName>
        <fullName evidence="2">MtrAB system accessory lipoprotein LpqB</fullName>
    </submittedName>
</protein>
<sequence length="590" mass="61236">MTRHLRRARGRRHAAALVVLALTVLLAAGCVRVPESGPIRSTGTVPGDVLAEGVPAIDPEPPTPGAGPGEIVRGFLDAMQASPVSTTVAKEYLTPDARASWQPERSTIVYADRSEPTGTSQIEVRLTDADRYDAAGAWRGRLDPAAAVLRFRLAYVDGEFRIADPPNALVVVRSWFEPRFTPADLYFFDPAGRTFVPEPVVAPVGESRASMLVRALLRGPAPGLSGVEQTFIPAGLELALSVPVDAQGLARVALTGEVPPMSAEQTALMVAQLAWTMRQDPRVLAVQVVLNGTLLRMAGGADRVEVGTGSSFDAGSADASGVLYGLLDGRLVAGPADSLDLLDGPLSRPGRGLRSVAVALDGASAAAVTGDGTRLLTGPTRSGTLTPVTDRASGADLLPPAWTVGGRLWDVDRAGGRAVVLTGRGGSAAPLKEVTVPGVSGADVRRMLVSRDGSRIVAIVGTGDRSRLVVARVAASADDRILRVLPARTLPTDDQPGRILDVAWYSDNALAVLRRIGDGLTRVDTIGVDGSPTGAQGLSTTVTGGRSLVGSPDPSQALYALTADELVDLSRAGRGTRLPRGGVAAFTYVG</sequence>
<accession>A0ABP7XEG5</accession>
<dbReference type="Pfam" id="PF10647">
    <property type="entry name" value="Gmad1"/>
    <property type="match status" value="1"/>
</dbReference>
<gene>
    <name evidence="2" type="primary">lpqB</name>
    <name evidence="2" type="ORF">GCM10022215_10360</name>
</gene>
<evidence type="ECO:0000313" key="2">
    <source>
        <dbReference type="EMBL" id="GAA4113264.1"/>
    </source>
</evidence>
<reference evidence="3" key="1">
    <citation type="journal article" date="2019" name="Int. J. Syst. Evol. Microbiol.">
        <title>The Global Catalogue of Microorganisms (GCM) 10K type strain sequencing project: providing services to taxonomists for standard genome sequencing and annotation.</title>
        <authorList>
            <consortium name="The Broad Institute Genomics Platform"/>
            <consortium name="The Broad Institute Genome Sequencing Center for Infectious Disease"/>
            <person name="Wu L."/>
            <person name="Ma J."/>
        </authorList>
    </citation>
    <scope>NUCLEOTIDE SEQUENCE [LARGE SCALE GENOMIC DNA]</scope>
    <source>
        <strain evidence="3">JCM 16703</strain>
    </source>
</reference>
<evidence type="ECO:0000313" key="3">
    <source>
        <dbReference type="Proteomes" id="UP001501495"/>
    </source>
</evidence>
<keyword evidence="2" id="KW-0449">Lipoprotein</keyword>
<name>A0ABP7XEG5_9ACTN</name>
<keyword evidence="3" id="KW-1185">Reference proteome</keyword>
<proteinExistence type="predicted"/>
<dbReference type="InterPro" id="IPR018910">
    <property type="entry name" value="LpqB_C"/>
</dbReference>
<dbReference type="SMART" id="SM00909">
    <property type="entry name" value="Germane"/>
    <property type="match status" value="1"/>
</dbReference>
<comment type="caution">
    <text evidence="2">The sequence shown here is derived from an EMBL/GenBank/DDBJ whole genome shotgun (WGS) entry which is preliminary data.</text>
</comment>
<dbReference type="SUPFAM" id="SSF82171">
    <property type="entry name" value="DPP6 N-terminal domain-like"/>
    <property type="match status" value="1"/>
</dbReference>
<dbReference type="Pfam" id="PF10646">
    <property type="entry name" value="Germane"/>
    <property type="match status" value="1"/>
</dbReference>
<dbReference type="Pfam" id="PF25976">
    <property type="entry name" value="LpqB_N"/>
    <property type="match status" value="1"/>
</dbReference>
<evidence type="ECO:0000259" key="1">
    <source>
        <dbReference type="SMART" id="SM00909"/>
    </source>
</evidence>
<dbReference type="EMBL" id="BAAAZH010000008">
    <property type="protein sequence ID" value="GAA4113264.1"/>
    <property type="molecule type" value="Genomic_DNA"/>
</dbReference>
<dbReference type="RefSeq" id="WP_344732183.1">
    <property type="nucleotide sequence ID" value="NZ_BAAAZH010000008.1"/>
</dbReference>
<dbReference type="PROSITE" id="PS51257">
    <property type="entry name" value="PROKAR_LIPOPROTEIN"/>
    <property type="match status" value="1"/>
</dbReference>
<dbReference type="Proteomes" id="UP001501495">
    <property type="component" value="Unassembled WGS sequence"/>
</dbReference>